<feature type="region of interest" description="Disordered" evidence="1">
    <location>
        <begin position="570"/>
        <end position="626"/>
    </location>
</feature>
<evidence type="ECO:0000313" key="2">
    <source>
        <dbReference type="EMBL" id="KAH9824478.1"/>
    </source>
</evidence>
<feature type="region of interest" description="Disordered" evidence="1">
    <location>
        <begin position="61"/>
        <end position="93"/>
    </location>
</feature>
<reference evidence="2 3" key="1">
    <citation type="journal article" date="2018" name="IMA Fungus">
        <title>IMA Genome-F 10: Nine draft genome sequences of Claviceps purpurea s.lat., including C. arundinis, C. humidiphila, and C. cf. spartinae, pseudomolecules for the pitch canker pathogen Fusarium circinatum, draft genome of Davidsoniella eucalypti, Grosmannia galeiformis, Quambalaria eucalypti, and Teratosphaeria destructans.</title>
        <authorList>
            <person name="Wingfield B.D."/>
            <person name="Liu M."/>
            <person name="Nguyen H.D."/>
            <person name="Lane F.A."/>
            <person name="Morgan S.W."/>
            <person name="De Vos L."/>
            <person name="Wilken P.M."/>
            <person name="Duong T.A."/>
            <person name="Aylward J."/>
            <person name="Coetzee M.P."/>
            <person name="Dadej K."/>
            <person name="De Beer Z.W."/>
            <person name="Findlay W."/>
            <person name="Havenga M."/>
            <person name="Kolarik M."/>
            <person name="Menzies J.G."/>
            <person name="Naidoo K."/>
            <person name="Pochopski O."/>
            <person name="Shoukouhi P."/>
            <person name="Santana Q.C."/>
            <person name="Seifert K.A."/>
            <person name="Soal N."/>
            <person name="Steenkamp E.T."/>
            <person name="Tatham C.T."/>
            <person name="van der Nest M.A."/>
            <person name="Wingfield M.J."/>
        </authorList>
    </citation>
    <scope>NUCLEOTIDE SEQUENCE [LARGE SCALE GENOMIC DNA]</scope>
    <source>
        <strain evidence="2">CMW44962</strain>
    </source>
</reference>
<name>A0A9W7W0D7_9PEZI</name>
<protein>
    <submittedName>
        <fullName evidence="2">SGF29 tudor-like domain</fullName>
    </submittedName>
</protein>
<feature type="region of interest" description="Disordered" evidence="1">
    <location>
        <begin position="647"/>
        <end position="672"/>
    </location>
</feature>
<feature type="non-terminal residue" evidence="2">
    <location>
        <position position="1"/>
    </location>
</feature>
<feature type="region of interest" description="Disordered" evidence="1">
    <location>
        <begin position="211"/>
        <end position="395"/>
    </location>
</feature>
<feature type="compositionally biased region" description="Basic and acidic residues" evidence="1">
    <location>
        <begin position="71"/>
        <end position="83"/>
    </location>
</feature>
<reference evidence="2 3" key="2">
    <citation type="journal article" date="2021" name="Curr. Genet.">
        <title>Genetic response to nitrogen starvation in the aggressive Eucalyptus foliar pathogen Teratosphaeria destructans.</title>
        <authorList>
            <person name="Havenga M."/>
            <person name="Wingfield B.D."/>
            <person name="Wingfield M.J."/>
            <person name="Dreyer L.L."/>
            <person name="Roets F."/>
            <person name="Aylward J."/>
        </authorList>
    </citation>
    <scope>NUCLEOTIDE SEQUENCE [LARGE SCALE GENOMIC DNA]</scope>
    <source>
        <strain evidence="2">CMW44962</strain>
    </source>
</reference>
<organism evidence="2 3">
    <name type="scientific">Teratosphaeria destructans</name>
    <dbReference type="NCBI Taxonomy" id="418781"/>
    <lineage>
        <taxon>Eukaryota</taxon>
        <taxon>Fungi</taxon>
        <taxon>Dikarya</taxon>
        <taxon>Ascomycota</taxon>
        <taxon>Pezizomycotina</taxon>
        <taxon>Dothideomycetes</taxon>
        <taxon>Dothideomycetidae</taxon>
        <taxon>Mycosphaerellales</taxon>
        <taxon>Teratosphaeriaceae</taxon>
        <taxon>Teratosphaeria</taxon>
    </lineage>
</organism>
<feature type="region of interest" description="Disordered" evidence="1">
    <location>
        <begin position="428"/>
        <end position="524"/>
    </location>
</feature>
<dbReference type="Proteomes" id="UP001138500">
    <property type="component" value="Unassembled WGS sequence"/>
</dbReference>
<gene>
    <name evidence="2" type="ORF">Tdes44962_MAKER04428</name>
</gene>
<feature type="compositionally biased region" description="Basic and acidic residues" evidence="1">
    <location>
        <begin position="573"/>
        <end position="591"/>
    </location>
</feature>
<feature type="compositionally biased region" description="Polar residues" evidence="1">
    <location>
        <begin position="430"/>
        <end position="443"/>
    </location>
</feature>
<feature type="compositionally biased region" description="Basic and acidic residues" evidence="1">
    <location>
        <begin position="264"/>
        <end position="282"/>
    </location>
</feature>
<feature type="compositionally biased region" description="Polar residues" evidence="1">
    <location>
        <begin position="606"/>
        <end position="621"/>
    </location>
</feature>
<dbReference type="AlphaFoldDB" id="A0A9W7W0D7"/>
<dbReference type="OrthoDB" id="21214at2759"/>
<feature type="compositionally biased region" description="Low complexity" evidence="1">
    <location>
        <begin position="470"/>
        <end position="482"/>
    </location>
</feature>
<feature type="compositionally biased region" description="Basic and acidic residues" evidence="1">
    <location>
        <begin position="383"/>
        <end position="393"/>
    </location>
</feature>
<feature type="compositionally biased region" description="Polar residues" evidence="1">
    <location>
        <begin position="456"/>
        <end position="469"/>
    </location>
</feature>
<proteinExistence type="predicted"/>
<keyword evidence="3" id="KW-1185">Reference proteome</keyword>
<comment type="caution">
    <text evidence="2">The sequence shown here is derived from an EMBL/GenBank/DDBJ whole genome shotgun (WGS) entry which is preliminary data.</text>
</comment>
<evidence type="ECO:0000313" key="3">
    <source>
        <dbReference type="Proteomes" id="UP001138500"/>
    </source>
</evidence>
<feature type="compositionally biased region" description="Basic residues" evidence="1">
    <location>
        <begin position="497"/>
        <end position="518"/>
    </location>
</feature>
<feature type="region of interest" description="Disordered" evidence="1">
    <location>
        <begin position="106"/>
        <end position="133"/>
    </location>
</feature>
<dbReference type="EMBL" id="RIBY02002156">
    <property type="protein sequence ID" value="KAH9824478.1"/>
    <property type="molecule type" value="Genomic_DNA"/>
</dbReference>
<dbReference type="PANTHER" id="PTHR39472">
    <property type="entry name" value="EXPRESSED PROTEIN"/>
    <property type="match status" value="1"/>
</dbReference>
<feature type="compositionally biased region" description="Polar residues" evidence="1">
    <location>
        <begin position="320"/>
        <end position="333"/>
    </location>
</feature>
<accession>A0A9W7W0D7</accession>
<sequence>QHAQSILSGQSQLLQRINTVWDQRYFYSGKTSSMVLSSIWRSVFDALDDIADELLPLLSPASGTDDASIATERDELSSPHGDETGPEGASIGLDEDTLDHVIVNWEGRSTPGDDKLPEPYAGNLENESDDREESDVCAVSDGLMIEHTGSALSFGSKESTVTVLAVMAPDVLVEDVMTNTANQDRSDPAWNIDEPVADLECIKGRVGKDTRLVKSPPHTLGDSHHAAGHGTPMASKHDPLEEGPAGKPPNNSGSPAEANDSSDDCFRSSDDWDFTTRDHLRPEAITIDMQNCDRPARSAAGPDKSRANGDDLDIGIAPWSSHSDLLPGQTQNALEGVHDNPRLAEPLMDTKGNVRSPGVEQNGAEAGNESLPLSGHGNAYSAEHTRQSERSKGEPTMILNDVVANSARSLSTPSMPLADTSELDVELLSPRSTTSRHSSASFGSSLSRKSDKWSSTEPSQPVVSISTDNASASAPSSGSQPRSAHDALRMGVPRSGVRARYRSVLSRRAKSPAKKLKLRGNDAEWKRDGKAREVSGMWNTSYGPVDHAMLIPALTMSRLKAVLDNALGQANTDQEKQHTSEEAHEKLDEKTPPPPSPKPNDYYFNRTPTQTSQRTNEQPKQVPQHLSHVLDSGELIKKLHAEANKIDQTLSVPPLQRSESSRSRRRRARAEDMSINVAAANDVDSEPMSDNPQINHYAALVGAVPYENALSAVLGSAGVGEAAEMGVGPWDGGERVWRVERWVQKRVRWTRRRSAVERVAGGTEGAWVERGGAPAANLTSQHLPIAPSHIIHHGSFIPPPHLPLPIPNMANQPNGPPLNNGPGPGAYPNGVMNGAQQQQQGQIIPAAGHYADMQNLMEHMEALGKYLEKNREEWRAVEEGLGRVERQHMSQGGAVNGNVDPTPTRAELLKALADRDAEIRTLRTAHLTHEKLATLYEETLSDATERIRTYVYEQQAHVLELHRHYTALLAQSREETIEAQLVHQGWQAALGRLSEEVRAAWAEREKERRGWMGRWRGVRGENRVLRRMVGWEVEGASEDEDEGEEGSGAG</sequence>
<dbReference type="PANTHER" id="PTHR39472:SF1">
    <property type="entry name" value="EXPRESSED PROTEIN"/>
    <property type="match status" value="1"/>
</dbReference>
<evidence type="ECO:0000256" key="1">
    <source>
        <dbReference type="SAM" id="MobiDB-lite"/>
    </source>
</evidence>